<evidence type="ECO:0000313" key="4">
    <source>
        <dbReference type="EMBL" id="MED6185533.1"/>
    </source>
</evidence>
<evidence type="ECO:0000256" key="1">
    <source>
        <dbReference type="ARBA" id="ARBA00022884"/>
    </source>
</evidence>
<name>A0ABU6WLI7_9FABA</name>
<evidence type="ECO:0000259" key="3">
    <source>
        <dbReference type="PROSITE" id="PS50102"/>
    </source>
</evidence>
<reference evidence="4 5" key="1">
    <citation type="journal article" date="2023" name="Plants (Basel)">
        <title>Bridging the Gap: Combining Genomics and Transcriptomics Approaches to Understand Stylosanthes scabra, an Orphan Legume from the Brazilian Caatinga.</title>
        <authorList>
            <person name="Ferreira-Neto J.R.C."/>
            <person name="da Silva M.D."/>
            <person name="Binneck E."/>
            <person name="de Melo N.F."/>
            <person name="da Silva R.H."/>
            <person name="de Melo A.L.T.M."/>
            <person name="Pandolfi V."/>
            <person name="Bustamante F.O."/>
            <person name="Brasileiro-Vidal A.C."/>
            <person name="Benko-Iseppon A.M."/>
        </authorList>
    </citation>
    <scope>NUCLEOTIDE SEQUENCE [LARGE SCALE GENOMIC DNA]</scope>
    <source>
        <tissue evidence="4">Leaves</tissue>
    </source>
</reference>
<comment type="caution">
    <text evidence="4">The sequence shown here is derived from an EMBL/GenBank/DDBJ whole genome shotgun (WGS) entry which is preliminary data.</text>
</comment>
<evidence type="ECO:0000256" key="2">
    <source>
        <dbReference type="PROSITE-ProRule" id="PRU00176"/>
    </source>
</evidence>
<dbReference type="SMART" id="SM00360">
    <property type="entry name" value="RRM"/>
    <property type="match status" value="1"/>
</dbReference>
<dbReference type="PANTHER" id="PTHR10352">
    <property type="entry name" value="EUKARYOTIC TRANSLATION INITIATION FACTOR 3 SUBUNIT G"/>
    <property type="match status" value="1"/>
</dbReference>
<dbReference type="Proteomes" id="UP001341840">
    <property type="component" value="Unassembled WGS sequence"/>
</dbReference>
<dbReference type="InterPro" id="IPR000504">
    <property type="entry name" value="RRM_dom"/>
</dbReference>
<dbReference type="InterPro" id="IPR012677">
    <property type="entry name" value="Nucleotide-bd_a/b_plait_sf"/>
</dbReference>
<accession>A0ABU6WLI7</accession>
<keyword evidence="1 2" id="KW-0694">RNA-binding</keyword>
<feature type="domain" description="RRM" evidence="3">
    <location>
        <begin position="88"/>
        <end position="166"/>
    </location>
</feature>
<dbReference type="InterPro" id="IPR035979">
    <property type="entry name" value="RBD_domain_sf"/>
</dbReference>
<organism evidence="4 5">
    <name type="scientific">Stylosanthes scabra</name>
    <dbReference type="NCBI Taxonomy" id="79078"/>
    <lineage>
        <taxon>Eukaryota</taxon>
        <taxon>Viridiplantae</taxon>
        <taxon>Streptophyta</taxon>
        <taxon>Embryophyta</taxon>
        <taxon>Tracheophyta</taxon>
        <taxon>Spermatophyta</taxon>
        <taxon>Magnoliopsida</taxon>
        <taxon>eudicotyledons</taxon>
        <taxon>Gunneridae</taxon>
        <taxon>Pentapetalae</taxon>
        <taxon>rosids</taxon>
        <taxon>fabids</taxon>
        <taxon>Fabales</taxon>
        <taxon>Fabaceae</taxon>
        <taxon>Papilionoideae</taxon>
        <taxon>50 kb inversion clade</taxon>
        <taxon>dalbergioids sensu lato</taxon>
        <taxon>Dalbergieae</taxon>
        <taxon>Pterocarpus clade</taxon>
        <taxon>Stylosanthes</taxon>
    </lineage>
</organism>
<dbReference type="EMBL" id="JASCZI010181725">
    <property type="protein sequence ID" value="MED6185533.1"/>
    <property type="molecule type" value="Genomic_DNA"/>
</dbReference>
<keyword evidence="5" id="KW-1185">Reference proteome</keyword>
<dbReference type="CDD" id="cd00590">
    <property type="entry name" value="RRM_SF"/>
    <property type="match status" value="1"/>
</dbReference>
<evidence type="ECO:0000313" key="5">
    <source>
        <dbReference type="Proteomes" id="UP001341840"/>
    </source>
</evidence>
<dbReference type="SUPFAM" id="SSF54928">
    <property type="entry name" value="RNA-binding domain, RBD"/>
    <property type="match status" value="1"/>
</dbReference>
<proteinExistence type="predicted"/>
<dbReference type="Gene3D" id="3.30.70.330">
    <property type="match status" value="1"/>
</dbReference>
<sequence>MSFLLSFFDRPTFWARGRQYCRVLCSASQTRSRADVVLNLGLNPAPSPSLQQQTEQPVRNGDRVWSRDQCKQRVWKKEEFRRLEAISFTVFVGNLPEDISKKELHLLFGWTGKINDIYISRKMKENYSFLFAFIRFATKSGAVKAIETMHNTFLRGNRMFIEEARTRRDNKQVVEYGNRLFSRDEFVKGEQVVHGRVWDPSVELVMFVRGEVGEHEVKIGITKEILDEWKFVEVEYCPVYVTSKERDPLADITMLKYNEVDEDQVSFVHIEEVLNGWNFVKDKADSCNKDILSGQNSNWSDSRRSDRTITWPCGGK</sequence>
<dbReference type="PROSITE" id="PS50102">
    <property type="entry name" value="RRM"/>
    <property type="match status" value="1"/>
</dbReference>
<gene>
    <name evidence="4" type="ORF">PIB30_058041</name>
</gene>
<dbReference type="Pfam" id="PF00076">
    <property type="entry name" value="RRM_1"/>
    <property type="match status" value="1"/>
</dbReference>
<protein>
    <recommendedName>
        <fullName evidence="3">RRM domain-containing protein</fullName>
    </recommendedName>
</protein>